<evidence type="ECO:0000256" key="2">
    <source>
        <dbReference type="ARBA" id="ARBA00022679"/>
    </source>
</evidence>
<evidence type="ECO:0000256" key="4">
    <source>
        <dbReference type="ARBA" id="ARBA00023310"/>
    </source>
</evidence>
<feature type="domain" description="Polyphosphate kinase-2-related" evidence="8">
    <location>
        <begin position="50"/>
        <end position="276"/>
    </location>
</feature>
<keyword evidence="10" id="KW-1185">Reference proteome</keyword>
<dbReference type="Pfam" id="PF03976">
    <property type="entry name" value="PPK2"/>
    <property type="match status" value="1"/>
</dbReference>
<dbReference type="InterPro" id="IPR016898">
    <property type="entry name" value="Polyphosphate_phosphotransfera"/>
</dbReference>
<dbReference type="SUPFAM" id="SSF52540">
    <property type="entry name" value="P-loop containing nucleoside triphosphate hydrolases"/>
    <property type="match status" value="1"/>
</dbReference>
<dbReference type="PANTHER" id="PTHR34383:SF1">
    <property type="entry name" value="ADP-POLYPHOSPHATE PHOSPHOTRANSFERASE"/>
    <property type="match status" value="1"/>
</dbReference>
<protein>
    <recommendedName>
        <fullName evidence="6">ADP/GDP-polyphosphate phosphotransferase</fullName>
        <ecNumber evidence="6">2.7.4.-</ecNumber>
    </recommendedName>
    <alternativeName>
        <fullName evidence="6">Polyphosphate kinase PPK2</fullName>
    </alternativeName>
</protein>
<evidence type="ECO:0000256" key="3">
    <source>
        <dbReference type="ARBA" id="ARBA00022777"/>
    </source>
</evidence>
<dbReference type="PANTHER" id="PTHR34383">
    <property type="entry name" value="POLYPHOSPHATE:AMP PHOSPHOTRANSFERASE-RELATED"/>
    <property type="match status" value="1"/>
</dbReference>
<evidence type="ECO:0000313" key="9">
    <source>
        <dbReference type="EMBL" id="MEJ8570951.1"/>
    </source>
</evidence>
<dbReference type="EC" id="2.7.4.-" evidence="6"/>
<dbReference type="GO" id="GO:0006754">
    <property type="term" value="P:ATP biosynthetic process"/>
    <property type="evidence" value="ECO:0007669"/>
    <property type="project" value="UniProtKB-KW"/>
</dbReference>
<evidence type="ECO:0000256" key="6">
    <source>
        <dbReference type="RuleBase" id="RU369062"/>
    </source>
</evidence>
<dbReference type="AlphaFoldDB" id="A0AAW9RTX8"/>
<comment type="caution">
    <text evidence="9">The sequence shown here is derived from an EMBL/GenBank/DDBJ whole genome shotgun (WGS) entry which is preliminary data.</text>
</comment>
<accession>A0AAW9RTX8</accession>
<comment type="subunit">
    <text evidence="6">Homotetramer.</text>
</comment>
<proteinExistence type="inferred from homology"/>
<dbReference type="InterPro" id="IPR022486">
    <property type="entry name" value="PPK2_PA0141"/>
</dbReference>
<keyword evidence="2 6" id="KW-0808">Transferase</keyword>
<dbReference type="InterPro" id="IPR022488">
    <property type="entry name" value="PPK2-related"/>
</dbReference>
<evidence type="ECO:0000259" key="8">
    <source>
        <dbReference type="Pfam" id="PF03976"/>
    </source>
</evidence>
<dbReference type="EMBL" id="JAZHOF010000002">
    <property type="protein sequence ID" value="MEJ8570951.1"/>
    <property type="molecule type" value="Genomic_DNA"/>
</dbReference>
<dbReference type="Gene3D" id="3.40.50.300">
    <property type="entry name" value="P-loop containing nucleotide triphosphate hydrolases"/>
    <property type="match status" value="1"/>
</dbReference>
<dbReference type="NCBIfam" id="TIGR03707">
    <property type="entry name" value="PPK2_P_aer"/>
    <property type="match status" value="1"/>
</dbReference>
<feature type="compositionally biased region" description="Basic and acidic residues" evidence="7">
    <location>
        <begin position="23"/>
        <end position="36"/>
    </location>
</feature>
<dbReference type="Proteomes" id="UP001378188">
    <property type="component" value="Unassembled WGS sequence"/>
</dbReference>
<dbReference type="GO" id="GO:0008976">
    <property type="term" value="F:polyphosphate kinase activity"/>
    <property type="evidence" value="ECO:0007669"/>
    <property type="project" value="UniProtKB-UniRule"/>
</dbReference>
<sequence>MGKSKDTPSSGGKSSRKSAGKAFDLDDPKLPKRIDHGALQSGHYPYDSKMDSHAYEDELRLLQIELLKLQAHVRDAGMRLVVLFEGRDSAGKGGTIRRFMRHLNPRHAQIVALSKPNEREAGEWYFQRYIRRLPTKGDIALFDRSWYNRAGVERVMGFCTPEETERFLQVVPTFERMLVDDGIVLMKIWLNIGREMQMKRFHARRHDPLKQWKISDVDLAAIEKFDAYTIARDELLSRTHTEYAPWTVIRANDKKRTRLNALRLVLSHCDYEKKDEKIVGVPDPKIVLPAPAFLADRGD</sequence>
<dbReference type="InterPro" id="IPR027417">
    <property type="entry name" value="P-loop_NTPase"/>
</dbReference>
<organism evidence="9 10">
    <name type="scientific">Microbaculum marinum</name>
    <dbReference type="NCBI Taxonomy" id="1764581"/>
    <lineage>
        <taxon>Bacteria</taxon>
        <taxon>Pseudomonadati</taxon>
        <taxon>Pseudomonadota</taxon>
        <taxon>Alphaproteobacteria</taxon>
        <taxon>Hyphomicrobiales</taxon>
        <taxon>Tepidamorphaceae</taxon>
        <taxon>Microbaculum</taxon>
    </lineage>
</organism>
<evidence type="ECO:0000256" key="1">
    <source>
        <dbReference type="ARBA" id="ARBA00009924"/>
    </source>
</evidence>
<comment type="function">
    <text evidence="6">Uses inorganic polyphosphate (polyP) as a donor to convert GDP to GTP or ADP to ATP.</text>
</comment>
<gene>
    <name evidence="9" type="primary">ppk2</name>
    <name evidence="9" type="ORF">V3328_05680</name>
</gene>
<evidence type="ECO:0000256" key="7">
    <source>
        <dbReference type="SAM" id="MobiDB-lite"/>
    </source>
</evidence>
<evidence type="ECO:0000256" key="5">
    <source>
        <dbReference type="ARBA" id="ARBA00024500"/>
    </source>
</evidence>
<name>A0AAW9RTX8_9HYPH</name>
<comment type="catalytic activity">
    <reaction evidence="5">
        <text>[phosphate](n) + ATP = [phosphate](n+1) + ADP</text>
        <dbReference type="Rhea" id="RHEA:19573"/>
        <dbReference type="Rhea" id="RHEA-COMP:9859"/>
        <dbReference type="Rhea" id="RHEA-COMP:14280"/>
        <dbReference type="ChEBI" id="CHEBI:16838"/>
        <dbReference type="ChEBI" id="CHEBI:30616"/>
        <dbReference type="ChEBI" id="CHEBI:456216"/>
    </reaction>
    <physiologicalReaction direction="right-to-left" evidence="5">
        <dbReference type="Rhea" id="RHEA:19575"/>
    </physiologicalReaction>
</comment>
<keyword evidence="3 6" id="KW-0418">Kinase</keyword>
<feature type="region of interest" description="Disordered" evidence="7">
    <location>
        <begin position="1"/>
        <end position="45"/>
    </location>
</feature>
<evidence type="ECO:0000313" key="10">
    <source>
        <dbReference type="Proteomes" id="UP001378188"/>
    </source>
</evidence>
<reference evidence="9 10" key="1">
    <citation type="submission" date="2024-02" db="EMBL/GenBank/DDBJ databases">
        <title>Genome analysis and characterization of Microbaculum marinisediminis sp. nov., isolated from marine sediment.</title>
        <authorList>
            <person name="Du Z.-J."/>
            <person name="Ye Y.-Q."/>
            <person name="Zhang Z.-R."/>
            <person name="Yuan S.-M."/>
            <person name="Zhang X.-Y."/>
        </authorList>
    </citation>
    <scope>NUCLEOTIDE SEQUENCE [LARGE SCALE GENOMIC DNA]</scope>
    <source>
        <strain evidence="9 10">SDUM1044001</strain>
    </source>
</reference>
<comment type="similarity">
    <text evidence="1 6">Belongs to the polyphosphate kinase 2 (PPK2) family. Class I subfamily.</text>
</comment>
<keyword evidence="4" id="KW-0066">ATP synthesis</keyword>
<dbReference type="RefSeq" id="WP_340328645.1">
    <property type="nucleotide sequence ID" value="NZ_JAZHOF010000002.1"/>
</dbReference>
<dbReference type="PIRSF" id="PIRSF028756">
    <property type="entry name" value="PPK2_prd"/>
    <property type="match status" value="1"/>
</dbReference>